<dbReference type="AlphaFoldDB" id="A0A381FB73"/>
<accession>A0A381FB73</accession>
<dbReference type="Proteomes" id="UP000185725">
    <property type="component" value="Unassembled WGS sequence"/>
</dbReference>
<protein>
    <submittedName>
        <fullName evidence="2">Uncharacterized protein</fullName>
    </submittedName>
</protein>
<reference evidence="1 3" key="1">
    <citation type="submission" date="2017-01" db="EMBL/GenBank/DDBJ databases">
        <authorList>
            <person name="Varghese N."/>
            <person name="Submissions S."/>
        </authorList>
    </citation>
    <scope>NUCLEOTIDE SEQUENCE [LARGE SCALE GENOMIC DNA]</scope>
    <source>
        <strain evidence="1 3">ATCC 27950</strain>
    </source>
</reference>
<dbReference type="EMBL" id="FTMF01000010">
    <property type="protein sequence ID" value="SIQ92553.1"/>
    <property type="molecule type" value="Genomic_DNA"/>
</dbReference>
<name>A0A381FB73_9FLAO</name>
<evidence type="ECO:0000313" key="1">
    <source>
        <dbReference type="EMBL" id="SIQ92553.1"/>
    </source>
</evidence>
<dbReference type="Proteomes" id="UP000255231">
    <property type="component" value="Unassembled WGS sequence"/>
</dbReference>
<gene>
    <name evidence="2" type="ORF">NCTC13560_02229</name>
    <name evidence="1" type="ORF">SAMN05421682_11049</name>
</gene>
<dbReference type="EMBL" id="UFVS01000001">
    <property type="protein sequence ID" value="SUX43831.1"/>
    <property type="molecule type" value="Genomic_DNA"/>
</dbReference>
<proteinExistence type="predicted"/>
<evidence type="ECO:0000313" key="4">
    <source>
        <dbReference type="Proteomes" id="UP000255231"/>
    </source>
</evidence>
<keyword evidence="3" id="KW-1185">Reference proteome</keyword>
<reference evidence="2 4" key="2">
    <citation type="submission" date="2018-06" db="EMBL/GenBank/DDBJ databases">
        <authorList>
            <consortium name="Pathogen Informatics"/>
            <person name="Doyle S."/>
        </authorList>
    </citation>
    <scope>NUCLEOTIDE SEQUENCE [LARGE SCALE GENOMIC DNA]</scope>
    <source>
        <strain evidence="2 4">NCTC13560</strain>
    </source>
</reference>
<organism evidence="2 4">
    <name type="scientific">Chryseobacterium indoltheticum</name>
    <dbReference type="NCBI Taxonomy" id="254"/>
    <lineage>
        <taxon>Bacteria</taxon>
        <taxon>Pseudomonadati</taxon>
        <taxon>Bacteroidota</taxon>
        <taxon>Flavobacteriia</taxon>
        <taxon>Flavobacteriales</taxon>
        <taxon>Weeksellaceae</taxon>
        <taxon>Chryseobacterium group</taxon>
        <taxon>Chryseobacterium</taxon>
    </lineage>
</organism>
<sequence>MLITDALLCLLNTNIKLIEKNTNPANFSKQRIAESGMF</sequence>
<evidence type="ECO:0000313" key="3">
    <source>
        <dbReference type="Proteomes" id="UP000185725"/>
    </source>
</evidence>
<evidence type="ECO:0000313" key="2">
    <source>
        <dbReference type="EMBL" id="SUX43831.1"/>
    </source>
</evidence>